<evidence type="ECO:0000313" key="2">
    <source>
        <dbReference type="EMBL" id="NZA38894.1"/>
    </source>
</evidence>
<sequence>MGILTNKYIKDLSIDAGDNTGWINIKEYDRYQRNKIRKQAKQYSYLSKSKKKLLQTVEVASKEKEIAALRDAFQEGLKKIEDIPLKALIAFVLAIDVKSWSAINRQYSRYQKEAHHSAHNDSACQHALIQQIPMAYQEYCFKVIGLLECENAIEPVIEMRYPEVPRYCKQHEKIVLSNLLPPNYHVMNQKDRTIYVLGHQFALSGYYALKDGLSYVFDYQLKLVTDYFMAMNSGYESLLSKPYLTRAANKDTIKLLKKMYNTDFSEPEDLEALSYVTPEELRFLNSIKKEVVDYYGVGTLNRDASLCSMVSSEQQFIKEIEKPFENPDERDSFNQLVLGDETSRKEYLDEIDRMTNGKRDQYELRAIRFLYQNFSMLQTNQARQANYILDDIAILRIIKEYMLMNGHLDKREKIDDDNAFFDFFYLAYYIRSLYKRLKDDDALAKNSKIELSIEMIKDHERRCKQAESEKAKAQGEKRKAERAYEKAASERNRVIQEKQKIMDEQSVKMIEQGKQYKEKYDEEKRLYLQRIKKLETQNRILEEDRNELVKLKRFLANEDTHSKSRLSLDEKIVRIQKYRIVCLTGIKSNENKIKVLKEIFPGFIYVTNETTDFPDDADYLIVDFTAIDHSMYDRAIRWCKRKKVNYGYIRGGNRTLLVNQIFSLVEGL</sequence>
<dbReference type="AlphaFoldDB" id="A0A853JQQ0"/>
<proteinExistence type="predicted"/>
<keyword evidence="1" id="KW-0175">Coiled coil</keyword>
<name>A0A853JQQ0_9FIRM</name>
<comment type="caution">
    <text evidence="2">The sequence shown here is derived from an EMBL/GenBank/DDBJ whole genome shotgun (WGS) entry which is preliminary data.</text>
</comment>
<accession>A0A853JQQ0</accession>
<dbReference type="RefSeq" id="WP_180493582.1">
    <property type="nucleotide sequence ID" value="NZ_JBKTYT010000024.1"/>
</dbReference>
<dbReference type="Proteomes" id="UP000586254">
    <property type="component" value="Unassembled WGS sequence"/>
</dbReference>
<dbReference type="EMBL" id="JACCKS010000014">
    <property type="protein sequence ID" value="NZA38894.1"/>
    <property type="molecule type" value="Genomic_DNA"/>
</dbReference>
<organism evidence="2 3">
    <name type="scientific">Eubacterium callanderi</name>
    <dbReference type="NCBI Taxonomy" id="53442"/>
    <lineage>
        <taxon>Bacteria</taxon>
        <taxon>Bacillati</taxon>
        <taxon>Bacillota</taxon>
        <taxon>Clostridia</taxon>
        <taxon>Eubacteriales</taxon>
        <taxon>Eubacteriaceae</taxon>
        <taxon>Eubacterium</taxon>
    </lineage>
</organism>
<protein>
    <submittedName>
        <fullName evidence="2">Uncharacterized protein</fullName>
    </submittedName>
</protein>
<evidence type="ECO:0000256" key="1">
    <source>
        <dbReference type="SAM" id="Coils"/>
    </source>
</evidence>
<reference evidence="2 3" key="1">
    <citation type="submission" date="2020-07" db="EMBL/GenBank/DDBJ databases">
        <title>Organ Donor 1.</title>
        <authorList>
            <person name="Marsh A.J."/>
            <person name="Azcarate-Peril M.A."/>
        </authorList>
    </citation>
    <scope>NUCLEOTIDE SEQUENCE [LARGE SCALE GENOMIC DNA]</scope>
    <source>
        <strain evidence="2 3">AMC0717</strain>
    </source>
</reference>
<gene>
    <name evidence="2" type="ORF">H0N91_12350</name>
</gene>
<feature type="coiled-coil region" evidence="1">
    <location>
        <begin position="449"/>
        <end position="558"/>
    </location>
</feature>
<evidence type="ECO:0000313" key="3">
    <source>
        <dbReference type="Proteomes" id="UP000586254"/>
    </source>
</evidence>